<protein>
    <submittedName>
        <fullName evidence="1">Mannose-6-phosphate isomerase</fullName>
    </submittedName>
</protein>
<evidence type="ECO:0000313" key="2">
    <source>
        <dbReference type="Proteomes" id="UP000306319"/>
    </source>
</evidence>
<name>A0AC61RDS4_9BACT</name>
<proteinExistence type="predicted"/>
<keyword evidence="1" id="KW-0413">Isomerase</keyword>
<evidence type="ECO:0000313" key="1">
    <source>
        <dbReference type="EMBL" id="TGY78019.1"/>
    </source>
</evidence>
<dbReference type="Proteomes" id="UP000306319">
    <property type="component" value="Unassembled WGS sequence"/>
</dbReference>
<comment type="caution">
    <text evidence="1">The sequence shown here is derived from an EMBL/GenBank/DDBJ whole genome shotgun (WGS) entry which is preliminary data.</text>
</comment>
<organism evidence="1 2">
    <name type="scientific">Lepagella muris</name>
    <dbReference type="NCBI Taxonomy" id="3032870"/>
    <lineage>
        <taxon>Bacteria</taxon>
        <taxon>Pseudomonadati</taxon>
        <taxon>Bacteroidota</taxon>
        <taxon>Bacteroidia</taxon>
        <taxon>Bacteroidales</taxon>
        <taxon>Muribaculaceae</taxon>
        <taxon>Lepagella</taxon>
    </lineage>
</organism>
<accession>A0AC61RDS4</accession>
<dbReference type="EMBL" id="SRYB01000017">
    <property type="protein sequence ID" value="TGY78019.1"/>
    <property type="molecule type" value="Genomic_DNA"/>
</dbReference>
<sequence>MWTFNPILKSIIWGGEKIAPFKGIQTDLSTIGESWEISGVEGSESIVADGPDKGLSLTELLKKYGARLMGEKNYTKYGDSFPLLIKFIDACQDLSVQVHPDDELAQKRGSKFGKTEMWYVLSAEKDARLANGFNRPVDPQEYEHLVETGEIMDVLNFNEIKPGDTFFIPAGRVHAIGKGAFVAEIQETSDITYRLYDYKRKDQDGNERQLHTKEAFDAINFNDTEGKPVDYKVIPDIPVNLVTSPFFTTNLLEIDHEMMRDYSEWDTFVILICTKGSATITAENETKSIKEGESILIPASCASIVIEPDKIFEALETYIK</sequence>
<keyword evidence="2" id="KW-1185">Reference proteome</keyword>
<reference evidence="1" key="1">
    <citation type="submission" date="2019-04" db="EMBL/GenBank/DDBJ databases">
        <title>Microbes associate with the intestines of laboratory mice.</title>
        <authorList>
            <person name="Navarre W."/>
            <person name="Wong E."/>
            <person name="Huang K."/>
            <person name="Tropini C."/>
            <person name="Ng K."/>
            <person name="Yu B."/>
        </authorList>
    </citation>
    <scope>NUCLEOTIDE SEQUENCE</scope>
    <source>
        <strain evidence="1">NM04_E33</strain>
    </source>
</reference>
<gene>
    <name evidence="1" type="ORF">E5331_11740</name>
</gene>